<accession>A0A516TKZ9</accession>
<dbReference type="InterPro" id="IPR010131">
    <property type="entry name" value="MdtP/NodT-like"/>
</dbReference>
<proteinExistence type="inferred from homology"/>
<evidence type="ECO:0000256" key="1">
    <source>
        <dbReference type="ARBA" id="ARBA00007613"/>
    </source>
</evidence>
<gene>
    <name evidence="2" type="ORF">kam1_665</name>
</gene>
<dbReference type="Proteomes" id="UP000315925">
    <property type="component" value="Chromosome"/>
</dbReference>
<dbReference type="EMBL" id="CP037899">
    <property type="protein sequence ID" value="QDQ41913.1"/>
    <property type="molecule type" value="Genomic_DNA"/>
</dbReference>
<protein>
    <submittedName>
        <fullName evidence="2">Outer membrane protein TolC</fullName>
    </submittedName>
</protein>
<reference evidence="3" key="1">
    <citation type="submission" date="2019-03" db="EMBL/GenBank/DDBJ databases">
        <title>Complete genome of Methylacidiphilum kamchatkense Kam1.</title>
        <authorList>
            <person name="Kruse T."/>
            <person name="Murarilal Ratnadevi C."/>
            <person name="Erikstad H.-A."/>
            <person name="Birkeland N.-K."/>
        </authorList>
    </citation>
    <scope>NUCLEOTIDE SEQUENCE [LARGE SCALE GENOMIC DNA]</scope>
    <source>
        <strain evidence="3">kam1</strain>
    </source>
</reference>
<comment type="similarity">
    <text evidence="1">Belongs to the outer membrane factor (OMF) (TC 1.B.17) family.</text>
</comment>
<dbReference type="InterPro" id="IPR003423">
    <property type="entry name" value="OMP_efflux"/>
</dbReference>
<dbReference type="PANTHER" id="PTHR30203:SF24">
    <property type="entry name" value="BLR4935 PROTEIN"/>
    <property type="match status" value="1"/>
</dbReference>
<sequence>MKTQPKIKPSYPFFLLELLVFCLCFFCLPPSLKGQSDKFNFSITIQNLIEEAYRRNPEILYYEAGIEAAKGQSIQAKILPYPEIVGYAGPWFSSPGQGEKAGGATGFYQEYEIVQPFFFPGKMDILKAISDKDGELARLWLNQFKLSLRAQVASLAYQLAVAEVNAKATQEIVNQSKELIDFLAKRPKIGIQGLLDLRIIQGSLVDFQRMYSEQEQLKKTVFAQLNAILGYPPEHPLPQNILPPVQWPTVPDLKKLLDLASKQNNFIKMRVVEIERAGKVIDSAKLANMPDFGLGPYFIQEKGTNNNIGPGVIFTSGVPLWNQNRGNILTSEARKEQAISMLASTWRMVQSAINSRLEVYKQATSLLAKQPLSLLEELRSAVHLAERQYRVGALPVQTFLEMQRQYIFSALTLRTAQIDAAVAFYDLQTLTGGEWSK</sequence>
<dbReference type="KEGG" id="mkc:kam1_665"/>
<evidence type="ECO:0000313" key="2">
    <source>
        <dbReference type="EMBL" id="QDQ41913.1"/>
    </source>
</evidence>
<evidence type="ECO:0000313" key="3">
    <source>
        <dbReference type="Proteomes" id="UP000315925"/>
    </source>
</evidence>
<dbReference type="Pfam" id="PF02321">
    <property type="entry name" value="OEP"/>
    <property type="match status" value="1"/>
</dbReference>
<dbReference type="SUPFAM" id="SSF56954">
    <property type="entry name" value="Outer membrane efflux proteins (OEP)"/>
    <property type="match status" value="1"/>
</dbReference>
<dbReference type="AlphaFoldDB" id="A0A516TKZ9"/>
<dbReference type="GO" id="GO:0015562">
    <property type="term" value="F:efflux transmembrane transporter activity"/>
    <property type="evidence" value="ECO:0007669"/>
    <property type="project" value="InterPro"/>
</dbReference>
<dbReference type="Gene3D" id="1.20.1600.10">
    <property type="entry name" value="Outer membrane efflux proteins (OEP)"/>
    <property type="match status" value="1"/>
</dbReference>
<name>A0A516TKZ9_9BACT</name>
<dbReference type="PANTHER" id="PTHR30203">
    <property type="entry name" value="OUTER MEMBRANE CATION EFFLUX PROTEIN"/>
    <property type="match status" value="1"/>
</dbReference>
<organism evidence="2 3">
    <name type="scientific">Methylacidiphilum kamchatkense Kam1</name>
    <dbReference type="NCBI Taxonomy" id="1202785"/>
    <lineage>
        <taxon>Bacteria</taxon>
        <taxon>Pseudomonadati</taxon>
        <taxon>Verrucomicrobiota</taxon>
        <taxon>Methylacidiphilae</taxon>
        <taxon>Methylacidiphilales</taxon>
        <taxon>Methylacidiphilaceae</taxon>
        <taxon>Methylacidiphilum (ex Ratnadevi et al. 2023)</taxon>
    </lineage>
</organism>
<dbReference type="RefSeq" id="WP_143958240.1">
    <property type="nucleotide sequence ID" value="NZ_CP037899.1"/>
</dbReference>